<dbReference type="GO" id="GO:0042910">
    <property type="term" value="F:xenobiotic transmembrane transporter activity"/>
    <property type="evidence" value="ECO:0007669"/>
    <property type="project" value="InterPro"/>
</dbReference>
<evidence type="ECO:0000256" key="1">
    <source>
        <dbReference type="ARBA" id="ARBA00004141"/>
    </source>
</evidence>
<evidence type="ECO:0000313" key="7">
    <source>
        <dbReference type="EMBL" id="CAD8677910.1"/>
    </source>
</evidence>
<dbReference type="PANTHER" id="PTHR42893">
    <property type="entry name" value="PROTEIN DETOXIFICATION 44, CHLOROPLASTIC-RELATED"/>
    <property type="match status" value="1"/>
</dbReference>
<feature type="transmembrane region" description="Helical" evidence="6">
    <location>
        <begin position="430"/>
        <end position="453"/>
    </location>
</feature>
<feature type="transmembrane region" description="Helical" evidence="6">
    <location>
        <begin position="375"/>
        <end position="396"/>
    </location>
</feature>
<comment type="caution">
    <text evidence="6">Lacks conserved residue(s) required for the propagation of feature annotation.</text>
</comment>
<dbReference type="GO" id="GO:0016020">
    <property type="term" value="C:membrane"/>
    <property type="evidence" value="ECO:0007669"/>
    <property type="project" value="UniProtKB-SubCell"/>
</dbReference>
<accession>A0A7S0RI20</accession>
<keyword evidence="4 6" id="KW-1133">Transmembrane helix</keyword>
<organism evidence="7">
    <name type="scientific">Pyramimonas obovata</name>
    <dbReference type="NCBI Taxonomy" id="1411642"/>
    <lineage>
        <taxon>Eukaryota</taxon>
        <taxon>Viridiplantae</taxon>
        <taxon>Chlorophyta</taxon>
        <taxon>Pyramimonadophyceae</taxon>
        <taxon>Pyramimonadales</taxon>
        <taxon>Pyramimonadaceae</taxon>
        <taxon>Pyramimonas</taxon>
        <taxon>Pyramimonas incertae sedis</taxon>
    </lineage>
</organism>
<sequence>MLRPMSVSSQTQSYIYTRKGSVKQITESSLYHTTRLAYRTSRWQTQGTALFYPVPSQARSAKDVSEILSVGRLSGVSSRKRLLLARKPWDSIHESRSTTVCTASVGVDNDKVAKEHNVVNVIRFALPVLGVYICSPLMSLVDTAFVGATSSVELAALSPGTILCDMSLFLFTFLTAATTGLVARAMAKAPSRESKAEAVNTVHVCIFTGLACGLLLTGILEFWNLPLLKLLGLKDTAVLNAAATYVRIRGYAMPFQLVAMVCNSVSIGVRDTWTPLRITVLSSVLNLLGDFVLCSKSELGIVGAAWATTASLWVYQALQVMAVQRKDLLPPLGTLFTLPHQSQIAPLLSYVGPLSFVVFTRVLGFSLMSASASALGTAALGAHQIAFSLFMFFAVFGECLSQTAQTLIPSLVIARSTLQARKLVNLLCKMGIALGATIGAFSSALLIGAPTIFTTDKMIISELAGASMPLFLALTVTSVNIAMDGVMVAQRSFKYIVFTTTVTLSVQVGFLYLGNHYFTLGILGIWGAMLARLIVYAGIIMVKLTSDSLLGPTTSWHSTEEVTRGR</sequence>
<protein>
    <recommendedName>
        <fullName evidence="6">Protein DETOXIFICATION</fullName>
    </recommendedName>
    <alternativeName>
        <fullName evidence="6">Multidrug and toxic compound extrusion protein</fullName>
    </alternativeName>
</protein>
<feature type="transmembrane region" description="Helical" evidence="6">
    <location>
        <begin position="520"/>
        <end position="542"/>
    </location>
</feature>
<feature type="transmembrane region" description="Helical" evidence="6">
    <location>
        <begin position="124"/>
        <end position="148"/>
    </location>
</feature>
<reference evidence="7" key="1">
    <citation type="submission" date="2021-01" db="EMBL/GenBank/DDBJ databases">
        <authorList>
            <person name="Corre E."/>
            <person name="Pelletier E."/>
            <person name="Niang G."/>
            <person name="Scheremetjew M."/>
            <person name="Finn R."/>
            <person name="Kale V."/>
            <person name="Holt S."/>
            <person name="Cochrane G."/>
            <person name="Meng A."/>
            <person name="Brown T."/>
            <person name="Cohen L."/>
        </authorList>
    </citation>
    <scope>NUCLEOTIDE SEQUENCE</scope>
    <source>
        <strain evidence="7">CCMP722</strain>
    </source>
</reference>
<dbReference type="NCBIfam" id="TIGR00797">
    <property type="entry name" value="matE"/>
    <property type="match status" value="1"/>
</dbReference>
<evidence type="ECO:0000256" key="6">
    <source>
        <dbReference type="RuleBase" id="RU004914"/>
    </source>
</evidence>
<evidence type="ECO:0000256" key="2">
    <source>
        <dbReference type="ARBA" id="ARBA00010199"/>
    </source>
</evidence>
<comment type="subcellular location">
    <subcellularLocation>
        <location evidence="1">Membrane</location>
        <topology evidence="1">Multi-pass membrane protein</topology>
    </subcellularLocation>
</comment>
<dbReference type="InterPro" id="IPR002528">
    <property type="entry name" value="MATE_fam"/>
</dbReference>
<name>A0A7S0RI20_9CHLO</name>
<feature type="transmembrane region" description="Helical" evidence="6">
    <location>
        <begin position="168"/>
        <end position="187"/>
    </location>
</feature>
<proteinExistence type="inferred from homology"/>
<evidence type="ECO:0000256" key="4">
    <source>
        <dbReference type="ARBA" id="ARBA00022989"/>
    </source>
</evidence>
<feature type="transmembrane region" description="Helical" evidence="6">
    <location>
        <begin position="495"/>
        <end position="514"/>
    </location>
</feature>
<dbReference type="AlphaFoldDB" id="A0A7S0RI20"/>
<gene>
    <name evidence="7" type="ORF">POBO1169_LOCUS13825</name>
</gene>
<dbReference type="GO" id="GO:0015297">
    <property type="term" value="F:antiporter activity"/>
    <property type="evidence" value="ECO:0007669"/>
    <property type="project" value="InterPro"/>
</dbReference>
<feature type="transmembrane region" description="Helical" evidence="6">
    <location>
        <begin position="459"/>
        <end position="483"/>
    </location>
</feature>
<dbReference type="PANTHER" id="PTHR42893:SF9">
    <property type="entry name" value="PROTEIN DETOXIFICATION 46, CHLOROPLASTIC"/>
    <property type="match status" value="1"/>
</dbReference>
<feature type="transmembrane region" description="Helical" evidence="6">
    <location>
        <begin position="199"/>
        <end position="223"/>
    </location>
</feature>
<keyword evidence="5 6" id="KW-0472">Membrane</keyword>
<dbReference type="Pfam" id="PF01554">
    <property type="entry name" value="MatE"/>
    <property type="match status" value="2"/>
</dbReference>
<comment type="similarity">
    <text evidence="2 6">Belongs to the multi antimicrobial extrusion (MATE) (TC 2.A.66.1) family.</text>
</comment>
<keyword evidence="3 6" id="KW-0812">Transmembrane</keyword>
<evidence type="ECO:0000256" key="5">
    <source>
        <dbReference type="ARBA" id="ARBA00023136"/>
    </source>
</evidence>
<dbReference type="EMBL" id="HBFA01027246">
    <property type="protein sequence ID" value="CAD8677910.1"/>
    <property type="molecule type" value="Transcribed_RNA"/>
</dbReference>
<dbReference type="InterPro" id="IPR044644">
    <property type="entry name" value="DinF-like"/>
</dbReference>
<evidence type="ECO:0000256" key="3">
    <source>
        <dbReference type="ARBA" id="ARBA00022692"/>
    </source>
</evidence>
<feature type="transmembrane region" description="Helical" evidence="6">
    <location>
        <begin position="343"/>
        <end position="363"/>
    </location>
</feature>